<organism evidence="1 2">
    <name type="scientific">Phascolomyces articulosus</name>
    <dbReference type="NCBI Taxonomy" id="60185"/>
    <lineage>
        <taxon>Eukaryota</taxon>
        <taxon>Fungi</taxon>
        <taxon>Fungi incertae sedis</taxon>
        <taxon>Mucoromycota</taxon>
        <taxon>Mucoromycotina</taxon>
        <taxon>Mucoromycetes</taxon>
        <taxon>Mucorales</taxon>
        <taxon>Lichtheimiaceae</taxon>
        <taxon>Phascolomyces</taxon>
    </lineage>
</organism>
<gene>
    <name evidence="1" type="ORF">BDA99DRAFT_183790</name>
</gene>
<dbReference type="InterPro" id="IPR032675">
    <property type="entry name" value="LRR_dom_sf"/>
</dbReference>
<protein>
    <submittedName>
        <fullName evidence="1">Uncharacterized protein</fullName>
    </submittedName>
</protein>
<reference evidence="1" key="2">
    <citation type="submission" date="2023-02" db="EMBL/GenBank/DDBJ databases">
        <authorList>
            <consortium name="DOE Joint Genome Institute"/>
            <person name="Mondo S.J."/>
            <person name="Chang Y."/>
            <person name="Wang Y."/>
            <person name="Ahrendt S."/>
            <person name="Andreopoulos W."/>
            <person name="Barry K."/>
            <person name="Beard J."/>
            <person name="Benny G.L."/>
            <person name="Blankenship S."/>
            <person name="Bonito G."/>
            <person name="Cuomo C."/>
            <person name="Desiro A."/>
            <person name="Gervers K.A."/>
            <person name="Hundley H."/>
            <person name="Kuo A."/>
            <person name="LaButti K."/>
            <person name="Lang B.F."/>
            <person name="Lipzen A."/>
            <person name="O'Donnell K."/>
            <person name="Pangilinan J."/>
            <person name="Reynolds N."/>
            <person name="Sandor L."/>
            <person name="Smith M.W."/>
            <person name="Tsang A."/>
            <person name="Grigoriev I.V."/>
            <person name="Stajich J.E."/>
            <person name="Spatafora J.W."/>
        </authorList>
    </citation>
    <scope>NUCLEOTIDE SEQUENCE</scope>
    <source>
        <strain evidence="1">RSA 2281</strain>
    </source>
</reference>
<dbReference type="SUPFAM" id="SSF52047">
    <property type="entry name" value="RNI-like"/>
    <property type="match status" value="1"/>
</dbReference>
<dbReference type="AlphaFoldDB" id="A0AAD5PBP2"/>
<evidence type="ECO:0000313" key="2">
    <source>
        <dbReference type="Proteomes" id="UP001209540"/>
    </source>
</evidence>
<reference evidence="1" key="1">
    <citation type="journal article" date="2022" name="IScience">
        <title>Evolution of zygomycete secretomes and the origins of terrestrial fungal ecologies.</title>
        <authorList>
            <person name="Chang Y."/>
            <person name="Wang Y."/>
            <person name="Mondo S."/>
            <person name="Ahrendt S."/>
            <person name="Andreopoulos W."/>
            <person name="Barry K."/>
            <person name="Beard J."/>
            <person name="Benny G.L."/>
            <person name="Blankenship S."/>
            <person name="Bonito G."/>
            <person name="Cuomo C."/>
            <person name="Desiro A."/>
            <person name="Gervers K.A."/>
            <person name="Hundley H."/>
            <person name="Kuo A."/>
            <person name="LaButti K."/>
            <person name="Lang B.F."/>
            <person name="Lipzen A."/>
            <person name="O'Donnell K."/>
            <person name="Pangilinan J."/>
            <person name="Reynolds N."/>
            <person name="Sandor L."/>
            <person name="Smith M.E."/>
            <person name="Tsang A."/>
            <person name="Grigoriev I.V."/>
            <person name="Stajich J.E."/>
            <person name="Spatafora J.W."/>
        </authorList>
    </citation>
    <scope>NUCLEOTIDE SEQUENCE</scope>
    <source>
        <strain evidence="1">RSA 2281</strain>
    </source>
</reference>
<evidence type="ECO:0000313" key="1">
    <source>
        <dbReference type="EMBL" id="KAI9251848.1"/>
    </source>
</evidence>
<dbReference type="Gene3D" id="3.80.10.10">
    <property type="entry name" value="Ribonuclease Inhibitor"/>
    <property type="match status" value="1"/>
</dbReference>
<dbReference type="Proteomes" id="UP001209540">
    <property type="component" value="Unassembled WGS sequence"/>
</dbReference>
<comment type="caution">
    <text evidence="1">The sequence shown here is derived from an EMBL/GenBank/DDBJ whole genome shotgun (WGS) entry which is preliminary data.</text>
</comment>
<sequence>MNRLPTQLALISAYSNTLKGLKLSMDKDPFHRMDVDPSTVIQQLTFPVLRKLSIIVRRNTHQVVASLLRRCPALEHAVIELDHTYKSDGILSSMTADYLPRIEQLDLVAQKDMEVGCDELTLILESHHRRAFNNPISTGVPQSFLRKVSLSCFTISSSSDLLVLLASLPKMEAIVLSDLTVSKETMDDFANTLITASESSSSTTSLKQLSLIRLQDALTDDTIGVFCSIPTLKSLELQRIFRITDKCAQHFVKAASHLERLVVQRCPLISVDSLNQAKESGVKHVVFSSMLLRRRTGQTTLLICVVTESKRQINK</sequence>
<accession>A0AAD5PBP2</accession>
<proteinExistence type="predicted"/>
<dbReference type="EMBL" id="JAIXMP010000029">
    <property type="protein sequence ID" value="KAI9251848.1"/>
    <property type="molecule type" value="Genomic_DNA"/>
</dbReference>
<keyword evidence="2" id="KW-1185">Reference proteome</keyword>
<name>A0AAD5PBP2_9FUNG</name>